<dbReference type="OrthoDB" id="6419443at2759"/>
<keyword evidence="3" id="KW-1185">Reference proteome</keyword>
<dbReference type="HOGENOM" id="CLU_028833_1_0_1"/>
<sequence length="423" mass="47484">MTKYERKAQSQRKHGPPSVSGASKAPTAPPVHRPGWKGSGYVKKSPRKAPPPSQEKANSLKMFEQIIPVELQQLLLDIFRDTFPELNDFEALKPALQDIKEAMVQRDLDRAFGTPESLERYTIRWSPSRALVFSNVLAWICNHWPEQECVKRFVGGDAQIPARVLSFGRGAAEHIASAAVLKHLHPYAAGRQSRPLSEEADEISQDLDALSISRPQPAHQSLLLSMHQVDTTNWSNVLSKLHHTYTTPPTLSQYASAKARASNNSFLSDQALSWKFIQLDVLECGVEQLRSIIGFEPILLTFFFTLGELYSTSMSKASAFLMKLTLAAPKGSLLLVVDSPGAQAETRVQSDGQAQERIYPVQWLMYQALYPGGLQKMKDEEEAEPAWKKLAEEDSYLFQLVKGLRYPASLENMKFQLHLLERL</sequence>
<proteinExistence type="predicted"/>
<reference evidence="2 3" key="1">
    <citation type="journal article" date="2014" name="BMC Genomics">
        <title>Comparative genome sequencing reveals chemotype-specific gene clusters in the toxigenic black mold Stachybotrys.</title>
        <authorList>
            <person name="Semeiks J."/>
            <person name="Borek D."/>
            <person name="Otwinowski Z."/>
            <person name="Grishin N.V."/>
        </authorList>
    </citation>
    <scope>NUCLEOTIDE SEQUENCE [LARGE SCALE GENOMIC DNA]</scope>
    <source>
        <strain evidence="3">CBS 109288 / IBT 7711</strain>
    </source>
</reference>
<gene>
    <name evidence="2" type="ORF">S7711_03469</name>
</gene>
<dbReference type="EMBL" id="KL648750">
    <property type="protein sequence ID" value="KEY64176.1"/>
    <property type="molecule type" value="Genomic_DNA"/>
</dbReference>
<protein>
    <submittedName>
        <fullName evidence="2">Uncharacterized protein</fullName>
    </submittedName>
</protein>
<evidence type="ECO:0000313" key="3">
    <source>
        <dbReference type="Proteomes" id="UP000028045"/>
    </source>
</evidence>
<accession>A0A084AFU7</accession>
<evidence type="ECO:0000256" key="1">
    <source>
        <dbReference type="SAM" id="MobiDB-lite"/>
    </source>
</evidence>
<name>A0A084AFU7_STACB</name>
<evidence type="ECO:0000313" key="2">
    <source>
        <dbReference type="EMBL" id="KEY64176.1"/>
    </source>
</evidence>
<dbReference type="InterPro" id="IPR021463">
    <property type="entry name" value="Methyltransf_34"/>
</dbReference>
<dbReference type="Proteomes" id="UP000028045">
    <property type="component" value="Unassembled WGS sequence"/>
</dbReference>
<feature type="region of interest" description="Disordered" evidence="1">
    <location>
        <begin position="1"/>
        <end position="57"/>
    </location>
</feature>
<dbReference type="AlphaFoldDB" id="A0A084AFU7"/>
<organism evidence="2 3">
    <name type="scientific">Stachybotrys chartarum (strain CBS 109288 / IBT 7711)</name>
    <name type="common">Toxic black mold</name>
    <name type="synonym">Stilbospora chartarum</name>
    <dbReference type="NCBI Taxonomy" id="1280523"/>
    <lineage>
        <taxon>Eukaryota</taxon>
        <taxon>Fungi</taxon>
        <taxon>Dikarya</taxon>
        <taxon>Ascomycota</taxon>
        <taxon>Pezizomycotina</taxon>
        <taxon>Sordariomycetes</taxon>
        <taxon>Hypocreomycetidae</taxon>
        <taxon>Hypocreales</taxon>
        <taxon>Stachybotryaceae</taxon>
        <taxon>Stachybotrys</taxon>
    </lineage>
</organism>
<dbReference type="Pfam" id="PF11312">
    <property type="entry name" value="Methyltransf_34"/>
    <property type="match status" value="1"/>
</dbReference>